<dbReference type="InterPro" id="IPR018721">
    <property type="entry name" value="DUF2252"/>
</dbReference>
<dbReference type="EMBL" id="CP061538">
    <property type="protein sequence ID" value="QNV40520.1"/>
    <property type="molecule type" value="Genomic_DNA"/>
</dbReference>
<dbReference type="PANTHER" id="PTHR39441">
    <property type="entry name" value="DUF2252 DOMAIN-CONTAINING PROTEIN"/>
    <property type="match status" value="1"/>
</dbReference>
<dbReference type="Proteomes" id="UP000516421">
    <property type="component" value="Chromosome"/>
</dbReference>
<evidence type="ECO:0000313" key="1">
    <source>
        <dbReference type="EMBL" id="QNV40520.1"/>
    </source>
</evidence>
<gene>
    <name evidence="1" type="ORF">IDM48_03660</name>
</gene>
<dbReference type="PANTHER" id="PTHR39441:SF1">
    <property type="entry name" value="DUF2252 DOMAIN-CONTAINING PROTEIN"/>
    <property type="match status" value="1"/>
</dbReference>
<evidence type="ECO:0000313" key="2">
    <source>
        <dbReference type="Proteomes" id="UP000516421"/>
    </source>
</evidence>
<dbReference type="KEGG" id="rama:IDM48_03660"/>
<organism evidence="1 2">
    <name type="scientific">Rothia amarae</name>
    <dbReference type="NCBI Taxonomy" id="169480"/>
    <lineage>
        <taxon>Bacteria</taxon>
        <taxon>Bacillati</taxon>
        <taxon>Actinomycetota</taxon>
        <taxon>Actinomycetes</taxon>
        <taxon>Micrococcales</taxon>
        <taxon>Micrococcaceae</taxon>
        <taxon>Rothia</taxon>
    </lineage>
</organism>
<name>A0A7H2BLH4_9MICC</name>
<dbReference type="RefSeq" id="WP_190618103.1">
    <property type="nucleotide sequence ID" value="NZ_CP061538.1"/>
</dbReference>
<keyword evidence="2" id="KW-1185">Reference proteome</keyword>
<proteinExistence type="predicted"/>
<protein>
    <submittedName>
        <fullName evidence="1">DUF2252 domain-containing protein</fullName>
    </submittedName>
</protein>
<reference evidence="1 2" key="1">
    <citation type="submission" date="2020-09" db="EMBL/GenBank/DDBJ databases">
        <title>Investigation of environmental microbe.</title>
        <authorList>
            <person name="Ou Y."/>
            <person name="Kang Q."/>
        </authorList>
    </citation>
    <scope>NUCLEOTIDE SEQUENCE [LARGE SCALE GENOMIC DNA]</scope>
    <source>
        <strain evidence="1 2">KJZ-9</strain>
    </source>
</reference>
<dbReference type="AlphaFoldDB" id="A0A7H2BLH4"/>
<sequence length="445" mass="50707">MISHSDIEALMAPPARDRDPLSIIIEQNKSRLTELVPVRIGRMSESPFAYYRGTAGPMAADLSTVPNSGVMPLICGDAHIGNFGYFASPERNLLFDLNDFDEAGRGPFEWDLKRLATSVYLAATDNGESEETATVLAEKTSKYYRQTILRMNEESALNRYYSRVNTDMFESLIKEEYKPLFDKFERKARTRNSEQALHKFAVKDDNGNHRIIDQPPLTMHHNEIAEEDLQRLWTEYQYTARPDIRYLLRNFKIRDHVLRVVGVGSVGTRCFIALLEDQRKNPLFIQIKEAQDTVLHSYGKIEQTSESLGFPDRPMGNGFRVVAGQRVMQSQSDPFLGWIENVPTRQGGTTDYYVRQFRDMKGSINLSALDRDGLKQTAKICSSLLARAHAQSRHIDDIAVYCESDKFFDHQLGKFAHSYAQTCTEDFHALRAAVEKGQLPVQYAL</sequence>
<accession>A0A7H2BLH4</accession>
<dbReference type="Pfam" id="PF10009">
    <property type="entry name" value="DUF2252"/>
    <property type="match status" value="1"/>
</dbReference>